<dbReference type="Proteomes" id="UP000001343">
    <property type="component" value="Unassembled WGS sequence"/>
</dbReference>
<protein>
    <submittedName>
        <fullName evidence="1">Uncharacterized protein</fullName>
    </submittedName>
</protein>
<sequence length="57" mass="6685">MGFETLGKCFPVLKNRICFSPLWERFGKFVFWSEDLKKNQIISKKDPNTNVFVQGKS</sequence>
<dbReference type="AlphaFoldDB" id="A0AA87MQA6"/>
<evidence type="ECO:0000313" key="2">
    <source>
        <dbReference type="Proteomes" id="UP000001343"/>
    </source>
</evidence>
<comment type="caution">
    <text evidence="1">The sequence shown here is derived from an EMBL/GenBank/DDBJ whole genome shotgun (WGS) entry which is preliminary data.</text>
</comment>
<dbReference type="EMBL" id="AKWM02000007">
    <property type="protein sequence ID" value="EKS01735.1"/>
    <property type="molecule type" value="Genomic_DNA"/>
</dbReference>
<evidence type="ECO:0000313" key="1">
    <source>
        <dbReference type="EMBL" id="EKS01735.1"/>
    </source>
</evidence>
<organism evidence="1 2">
    <name type="scientific">Leptospira mayottensis 200901122</name>
    <dbReference type="NCBI Taxonomy" id="1193010"/>
    <lineage>
        <taxon>Bacteria</taxon>
        <taxon>Pseudomonadati</taxon>
        <taxon>Spirochaetota</taxon>
        <taxon>Spirochaetia</taxon>
        <taxon>Leptospirales</taxon>
        <taxon>Leptospiraceae</taxon>
        <taxon>Leptospira</taxon>
    </lineage>
</organism>
<name>A0AA87MQA6_9LEPT</name>
<accession>A0AA87MQA6</accession>
<reference evidence="1 2" key="1">
    <citation type="journal article" date="2014" name="Int. J. Syst. Evol. Microbiol.">
        <title>Leptospira mayottensis sp. nov., a pathogenic species of the genus Leptospira isolated from humans.</title>
        <authorList>
            <person name="Bourhy P."/>
            <person name="Collet L."/>
            <person name="Brisse S."/>
            <person name="Picardeau M."/>
        </authorList>
    </citation>
    <scope>NUCLEOTIDE SEQUENCE [LARGE SCALE GENOMIC DNA]</scope>
    <source>
        <strain evidence="1 2">200901122</strain>
    </source>
</reference>
<gene>
    <name evidence="1" type="ORF">LEP1GSC125_3950</name>
</gene>
<proteinExistence type="predicted"/>